<keyword evidence="3" id="KW-0645">Protease</keyword>
<comment type="similarity">
    <text evidence="2">Belongs to the peptidase M20A family.</text>
</comment>
<dbReference type="GO" id="GO:0008237">
    <property type="term" value="F:metallopeptidase activity"/>
    <property type="evidence" value="ECO:0007669"/>
    <property type="project" value="UniProtKB-KW"/>
</dbReference>
<dbReference type="InterPro" id="IPR002933">
    <property type="entry name" value="Peptidase_M20"/>
</dbReference>
<evidence type="ECO:0000313" key="9">
    <source>
        <dbReference type="EMBL" id="RHJ86006.1"/>
    </source>
</evidence>
<dbReference type="Gene3D" id="3.40.630.10">
    <property type="entry name" value="Zn peptidases"/>
    <property type="match status" value="2"/>
</dbReference>
<keyword evidence="4" id="KW-0479">Metal-binding</keyword>
<evidence type="ECO:0000256" key="4">
    <source>
        <dbReference type="ARBA" id="ARBA00022723"/>
    </source>
</evidence>
<evidence type="ECO:0000256" key="1">
    <source>
        <dbReference type="ARBA" id="ARBA00001947"/>
    </source>
</evidence>
<dbReference type="GO" id="GO:0008270">
    <property type="term" value="F:zinc ion binding"/>
    <property type="evidence" value="ECO:0007669"/>
    <property type="project" value="InterPro"/>
</dbReference>
<dbReference type="NCBIfam" id="TIGR01887">
    <property type="entry name" value="dipeptidaselike"/>
    <property type="match status" value="1"/>
</dbReference>
<organism evidence="9 10">
    <name type="scientific">Emergencia timonensis</name>
    <dbReference type="NCBI Taxonomy" id="1776384"/>
    <lineage>
        <taxon>Bacteria</taxon>
        <taxon>Bacillati</taxon>
        <taxon>Bacillota</taxon>
        <taxon>Clostridia</taxon>
        <taxon>Peptostreptococcales</taxon>
        <taxon>Anaerovoracaceae</taxon>
        <taxon>Emergencia</taxon>
    </lineage>
</organism>
<comment type="cofactor">
    <cofactor evidence="1">
        <name>Zn(2+)</name>
        <dbReference type="ChEBI" id="CHEBI:29105"/>
    </cofactor>
</comment>
<keyword evidence="8" id="KW-0482">Metalloprotease</keyword>
<dbReference type="Pfam" id="PF01546">
    <property type="entry name" value="Peptidase_M20"/>
    <property type="match status" value="1"/>
</dbReference>
<evidence type="ECO:0000256" key="5">
    <source>
        <dbReference type="ARBA" id="ARBA00022801"/>
    </source>
</evidence>
<accession>A0A415DYW5</accession>
<evidence type="ECO:0000256" key="2">
    <source>
        <dbReference type="ARBA" id="ARBA00006247"/>
    </source>
</evidence>
<protein>
    <submittedName>
        <fullName evidence="9">Dipeptidase PepV</fullName>
    </submittedName>
</protein>
<dbReference type="PANTHER" id="PTHR43808">
    <property type="entry name" value="ACETYLORNITHINE DEACETYLASE"/>
    <property type="match status" value="1"/>
</dbReference>
<dbReference type="OrthoDB" id="9761532at2"/>
<dbReference type="RefSeq" id="WP_067536678.1">
    <property type="nucleotide sequence ID" value="NZ_AP025567.1"/>
</dbReference>
<comment type="caution">
    <text evidence="9">The sequence shown here is derived from an EMBL/GenBank/DDBJ whole genome shotgun (WGS) entry which is preliminary data.</text>
</comment>
<dbReference type="SUPFAM" id="SSF55031">
    <property type="entry name" value="Bacterial exopeptidase dimerisation domain"/>
    <property type="match status" value="1"/>
</dbReference>
<dbReference type="GO" id="GO:0016805">
    <property type="term" value="F:dipeptidase activity"/>
    <property type="evidence" value="ECO:0007669"/>
    <property type="project" value="UniProtKB-KW"/>
</dbReference>
<dbReference type="AlphaFoldDB" id="A0A415DYW5"/>
<dbReference type="InterPro" id="IPR010964">
    <property type="entry name" value="M20A_pepV-rel"/>
</dbReference>
<keyword evidence="6" id="KW-0862">Zinc</keyword>
<dbReference type="Gene3D" id="3.30.70.360">
    <property type="match status" value="1"/>
</dbReference>
<keyword evidence="10" id="KW-1185">Reference proteome</keyword>
<dbReference type="GO" id="GO:0006508">
    <property type="term" value="P:proteolysis"/>
    <property type="evidence" value="ECO:0007669"/>
    <property type="project" value="UniProtKB-KW"/>
</dbReference>
<dbReference type="GeneID" id="83004117"/>
<keyword evidence="7" id="KW-0224">Dipeptidase</keyword>
<proteinExistence type="inferred from homology"/>
<name>A0A415DYW5_9FIRM</name>
<dbReference type="GO" id="GO:0006526">
    <property type="term" value="P:L-arginine biosynthetic process"/>
    <property type="evidence" value="ECO:0007669"/>
    <property type="project" value="TreeGrafter"/>
</dbReference>
<dbReference type="InterPro" id="IPR036264">
    <property type="entry name" value="Bact_exopeptidase_dim_dom"/>
</dbReference>
<dbReference type="Proteomes" id="UP000284841">
    <property type="component" value="Unassembled WGS sequence"/>
</dbReference>
<evidence type="ECO:0000313" key="10">
    <source>
        <dbReference type="Proteomes" id="UP000284841"/>
    </source>
</evidence>
<dbReference type="SUPFAM" id="SSF53187">
    <property type="entry name" value="Zn-dependent exopeptidases"/>
    <property type="match status" value="1"/>
</dbReference>
<reference evidence="9 10" key="1">
    <citation type="submission" date="2018-08" db="EMBL/GenBank/DDBJ databases">
        <title>A genome reference for cultivated species of the human gut microbiota.</title>
        <authorList>
            <person name="Zou Y."/>
            <person name="Xue W."/>
            <person name="Luo G."/>
        </authorList>
    </citation>
    <scope>NUCLEOTIDE SEQUENCE [LARGE SCALE GENOMIC DNA]</scope>
    <source>
        <strain evidence="9 10">AM07-24</strain>
    </source>
</reference>
<dbReference type="GO" id="GO:0008777">
    <property type="term" value="F:acetylornithine deacetylase activity"/>
    <property type="evidence" value="ECO:0007669"/>
    <property type="project" value="TreeGrafter"/>
</dbReference>
<evidence type="ECO:0000256" key="7">
    <source>
        <dbReference type="ARBA" id="ARBA00022997"/>
    </source>
</evidence>
<evidence type="ECO:0000256" key="3">
    <source>
        <dbReference type="ARBA" id="ARBA00022670"/>
    </source>
</evidence>
<dbReference type="PANTHER" id="PTHR43808:SF31">
    <property type="entry name" value="N-ACETYL-L-CITRULLINE DEACETYLASE"/>
    <property type="match status" value="1"/>
</dbReference>
<dbReference type="STRING" id="1776384.GCA_900086585_01743"/>
<evidence type="ECO:0000256" key="6">
    <source>
        <dbReference type="ARBA" id="ARBA00022833"/>
    </source>
</evidence>
<dbReference type="InterPro" id="IPR050072">
    <property type="entry name" value="Peptidase_M20A"/>
</dbReference>
<keyword evidence="5" id="KW-0378">Hydrolase</keyword>
<sequence>MIDALRKLIAIPSITDATAEEGKPFGKNVNDALVYMLNFCQDLGFRTKNCGNYLGFAEIGQGEELMGILCHLDVVPTGEGWQHDPFGGEVVDGRIYGRGAMDDKGPAMAAVYAMKDILDSGRKLNKRVRIIFGCQEETGDWVDMEYYKEHEEIPSFGFTPDADFPAIYGEKGILMVRLSMEASKSGFVKISGGEAPNMVADWAKGTLADGTVLAEKGRAAHGSTPEEGENAISKLMEKAADFDCPFAKFYMEKIGWCLDGSNIGIGLCDEASGTLTFNAGRIGLTDDRLFLEADIRYPVTYSEEEVLDRMEKAVSSHGVKINVITSMDPVYMDKDGEVIKKLMSAYKEVTGDETQPQVMGGGTYARSMDNIVAFGPVFPGRDCTEHKKDEWIYVEDLEKAREIYKLAIEKLACE</sequence>
<dbReference type="EMBL" id="QRMS01000004">
    <property type="protein sequence ID" value="RHJ86006.1"/>
    <property type="molecule type" value="Genomic_DNA"/>
</dbReference>
<gene>
    <name evidence="9" type="ORF">DW099_14300</name>
</gene>
<evidence type="ECO:0000256" key="8">
    <source>
        <dbReference type="ARBA" id="ARBA00023049"/>
    </source>
</evidence>